<name>D5STS9_PLAL2</name>
<keyword evidence="3" id="KW-1185">Reference proteome</keyword>
<proteinExistence type="predicted"/>
<evidence type="ECO:0000256" key="1">
    <source>
        <dbReference type="SAM" id="MobiDB-lite"/>
    </source>
</evidence>
<sequence>MTIPARERTAIIQSLAAGVVPGIGLHHIQVGRNDEVQALVRDLEQVGQGGAACRFIIGRFGSGKTFFLNLLRTVALQRKFVVAQADITTERRLHGSNGQARSLYAELIKNLSTRSKPDGGALPNLVQRWVGDVDHEVREDGGDDEGVRRELLKRLQPLQELVSGYDFANVIVKYFEGFLTHNEVQQQAALRWLRGEYATKTEARQDLGVRSIIEDDSFYDYLKLLAAFVRMAGFAGLLVNVDELVVLSHRLNNTVARNNNYEAILRIVNDSLQGRASGIGFVFAGTPECLEDRRRGIFSYEALATRLAANRFASEGLRDLNAPVVHLESLTAEDCYVLLDNIRNVFDGGDLAKRLLPDEGIVRYLEVCQQRMGSSYFQTPRDTVKDFVGLMQVLQQNPTASWEQLLSIKQAESFVPTTDEMNLDTAREENSENLPKNSDDLTTFRL</sequence>
<evidence type="ECO:0008006" key="4">
    <source>
        <dbReference type="Google" id="ProtNLM"/>
    </source>
</evidence>
<dbReference type="AlphaFoldDB" id="D5STS9"/>
<dbReference type="Pfam" id="PF10923">
    <property type="entry name" value="BrxC_BrxD"/>
    <property type="match status" value="1"/>
</dbReference>
<reference evidence="2 3" key="1">
    <citation type="journal article" date="2010" name="Stand. Genomic Sci.">
        <title>Complete genome sequence of Planctomyces limnophilus type strain (Mu 290).</title>
        <authorList>
            <person name="Labutti K."/>
            <person name="Sikorski J."/>
            <person name="Schneider S."/>
            <person name="Nolan M."/>
            <person name="Lucas S."/>
            <person name="Glavina Del Rio T."/>
            <person name="Tice H."/>
            <person name="Cheng J.F."/>
            <person name="Goodwin L."/>
            <person name="Pitluck S."/>
            <person name="Liolios K."/>
            <person name="Ivanova N."/>
            <person name="Mavromatis K."/>
            <person name="Mikhailova N."/>
            <person name="Pati A."/>
            <person name="Chen A."/>
            <person name="Palaniappan K."/>
            <person name="Land M."/>
            <person name="Hauser L."/>
            <person name="Chang Y.J."/>
            <person name="Jeffries C.D."/>
            <person name="Tindall B.J."/>
            <person name="Rohde M."/>
            <person name="Goker M."/>
            <person name="Woyke T."/>
            <person name="Bristow J."/>
            <person name="Eisen J.A."/>
            <person name="Markowitz V."/>
            <person name="Hugenholtz P."/>
            <person name="Kyrpides N.C."/>
            <person name="Klenk H.P."/>
            <person name="Lapidus A."/>
        </authorList>
    </citation>
    <scope>NUCLEOTIDE SEQUENCE [LARGE SCALE GENOMIC DNA]</scope>
    <source>
        <strain evidence="3">ATCC 43296 / DSM 3776 / IFAM 1008 / 290</strain>
    </source>
</reference>
<dbReference type="RefSeq" id="WP_013109345.1">
    <property type="nucleotide sequence ID" value="NC_014148.1"/>
</dbReference>
<dbReference type="eggNOG" id="COG1135">
    <property type="taxonomic scope" value="Bacteria"/>
</dbReference>
<dbReference type="SUPFAM" id="SSF52540">
    <property type="entry name" value="P-loop containing nucleoside triphosphate hydrolases"/>
    <property type="match status" value="1"/>
</dbReference>
<organism evidence="2 3">
    <name type="scientific">Planctopirus limnophila (strain ATCC 43296 / DSM 3776 / IFAM 1008 / Mu 290)</name>
    <name type="common">Planctomyces limnophilus</name>
    <dbReference type="NCBI Taxonomy" id="521674"/>
    <lineage>
        <taxon>Bacteria</taxon>
        <taxon>Pseudomonadati</taxon>
        <taxon>Planctomycetota</taxon>
        <taxon>Planctomycetia</taxon>
        <taxon>Planctomycetales</taxon>
        <taxon>Planctomycetaceae</taxon>
        <taxon>Planctopirus</taxon>
    </lineage>
</organism>
<evidence type="ECO:0000313" key="2">
    <source>
        <dbReference type="EMBL" id="ADG66914.1"/>
    </source>
</evidence>
<dbReference type="STRING" id="521674.Plim_1077"/>
<dbReference type="KEGG" id="plm:Plim_1077"/>
<protein>
    <recommendedName>
        <fullName evidence="4">ATP-binding protein</fullName>
    </recommendedName>
</protein>
<feature type="region of interest" description="Disordered" evidence="1">
    <location>
        <begin position="426"/>
        <end position="446"/>
    </location>
</feature>
<dbReference type="OrthoDB" id="9772976at2"/>
<gene>
    <name evidence="2" type="ordered locus">Plim_1077</name>
</gene>
<dbReference type="InterPro" id="IPR021228">
    <property type="entry name" value="BrxD"/>
</dbReference>
<dbReference type="InterPro" id="IPR027417">
    <property type="entry name" value="P-loop_NTPase"/>
</dbReference>
<dbReference type="Proteomes" id="UP000002220">
    <property type="component" value="Chromosome"/>
</dbReference>
<dbReference type="EMBL" id="CP001744">
    <property type="protein sequence ID" value="ADG66914.1"/>
    <property type="molecule type" value="Genomic_DNA"/>
</dbReference>
<accession>D5STS9</accession>
<dbReference type="HOGENOM" id="CLU_050343_0_0_0"/>
<evidence type="ECO:0000313" key="3">
    <source>
        <dbReference type="Proteomes" id="UP000002220"/>
    </source>
</evidence>